<dbReference type="Proteomes" id="UP000515838">
    <property type="component" value="Chromosome"/>
</dbReference>
<dbReference type="AlphaFoldDB" id="A0A7G9T9R8"/>
<name>A0A7G9T9R8_PSEMX</name>
<reference evidence="2 3" key="1">
    <citation type="submission" date="2020-08" db="EMBL/GenBank/DDBJ databases">
        <title>Streptomycin Non-resistant strain, P. mexicana.</title>
        <authorList>
            <person name="Ganesh-Kumar S."/>
            <person name="Zhe T."/>
            <person name="Yu Z."/>
            <person name="Min Y."/>
        </authorList>
    </citation>
    <scope>NUCLEOTIDE SEQUENCE [LARGE SCALE GENOMIC DNA]</scope>
    <source>
        <strain evidence="2 3">GTZY2</strain>
    </source>
</reference>
<protein>
    <submittedName>
        <fullName evidence="2">Helix-turn-helix domain-containing protein</fullName>
    </submittedName>
</protein>
<dbReference type="EMBL" id="CP060731">
    <property type="protein sequence ID" value="QNN76843.1"/>
    <property type="molecule type" value="Genomic_DNA"/>
</dbReference>
<proteinExistence type="predicted"/>
<evidence type="ECO:0000313" key="3">
    <source>
        <dbReference type="Proteomes" id="UP000515838"/>
    </source>
</evidence>
<evidence type="ECO:0000259" key="1">
    <source>
        <dbReference type="Pfam" id="PF13936"/>
    </source>
</evidence>
<organism evidence="2 3">
    <name type="scientific">Pseudoxanthomonas mexicana</name>
    <dbReference type="NCBI Taxonomy" id="128785"/>
    <lineage>
        <taxon>Bacteria</taxon>
        <taxon>Pseudomonadati</taxon>
        <taxon>Pseudomonadota</taxon>
        <taxon>Gammaproteobacteria</taxon>
        <taxon>Lysobacterales</taxon>
        <taxon>Lysobacteraceae</taxon>
        <taxon>Pseudoxanthomonas</taxon>
    </lineage>
</organism>
<feature type="domain" description="Transposase IS30-like HTH" evidence="1">
    <location>
        <begin position="1"/>
        <end position="39"/>
    </location>
</feature>
<accession>A0A7G9T9R8</accession>
<gene>
    <name evidence="2" type="ORF">IAE60_12935</name>
</gene>
<evidence type="ECO:0000313" key="2">
    <source>
        <dbReference type="EMBL" id="QNN76843.1"/>
    </source>
</evidence>
<dbReference type="Pfam" id="PF13936">
    <property type="entry name" value="HTH_38"/>
    <property type="match status" value="1"/>
</dbReference>
<sequence length="42" mass="4644">MSLAECEEISRGLAAEQSIRTIAVSLARAPSMISREIGRKRR</sequence>
<dbReference type="InterPro" id="IPR025246">
    <property type="entry name" value="IS30-like_HTH"/>
</dbReference>